<evidence type="ECO:0000313" key="1">
    <source>
        <dbReference type="EMBL" id="KFD54275.1"/>
    </source>
</evidence>
<dbReference type="AlphaFoldDB" id="A0A085NUM4"/>
<name>A0A085NUM4_9BILA</name>
<gene>
    <name evidence="1" type="ORF">M513_04817</name>
    <name evidence="2" type="ORF">M514_04817</name>
</gene>
<dbReference type="EMBL" id="KL367474">
    <property type="protein sequence ID" value="KFD73170.1"/>
    <property type="molecule type" value="Genomic_DNA"/>
</dbReference>
<evidence type="ECO:0000313" key="2">
    <source>
        <dbReference type="EMBL" id="KFD73170.1"/>
    </source>
</evidence>
<accession>A0A085NUM4</accession>
<keyword evidence="3" id="KW-1185">Reference proteome</keyword>
<sequence length="128" mass="14293">MSSEYGHSNGAKQCGAVSIHTNDMHYMICCCIGTAKCKPPHLFGWDGSLEHSVFEKREVPIIGSTKVEYDTDDMTMVSAFESVNAEGQRKPCRASLIVTVTLKLEKCRFERSSFLAMLFYCTIKALIL</sequence>
<protein>
    <submittedName>
        <fullName evidence="2">Uncharacterized protein</fullName>
    </submittedName>
</protein>
<proteinExistence type="predicted"/>
<organism evidence="2">
    <name type="scientific">Trichuris suis</name>
    <name type="common">pig whipworm</name>
    <dbReference type="NCBI Taxonomy" id="68888"/>
    <lineage>
        <taxon>Eukaryota</taxon>
        <taxon>Metazoa</taxon>
        <taxon>Ecdysozoa</taxon>
        <taxon>Nematoda</taxon>
        <taxon>Enoplea</taxon>
        <taxon>Dorylaimia</taxon>
        <taxon>Trichinellida</taxon>
        <taxon>Trichuridae</taxon>
        <taxon>Trichuris</taxon>
    </lineage>
</organism>
<dbReference type="Proteomes" id="UP000030764">
    <property type="component" value="Unassembled WGS sequence"/>
</dbReference>
<reference evidence="2 3" key="1">
    <citation type="journal article" date="2014" name="Nat. Genet.">
        <title>Genome and transcriptome of the porcine whipworm Trichuris suis.</title>
        <authorList>
            <person name="Jex A.R."/>
            <person name="Nejsum P."/>
            <person name="Schwarz E.M."/>
            <person name="Hu L."/>
            <person name="Young N.D."/>
            <person name="Hall R.S."/>
            <person name="Korhonen P.K."/>
            <person name="Liao S."/>
            <person name="Thamsborg S."/>
            <person name="Xia J."/>
            <person name="Xu P."/>
            <person name="Wang S."/>
            <person name="Scheerlinck J.P."/>
            <person name="Hofmann A."/>
            <person name="Sternberg P.W."/>
            <person name="Wang J."/>
            <person name="Gasser R.B."/>
        </authorList>
    </citation>
    <scope>NUCLEOTIDE SEQUENCE [LARGE SCALE GENOMIC DNA]</scope>
    <source>
        <strain evidence="2">DCEP-RM93F</strain>
        <strain evidence="1">DCEP-RM93M</strain>
    </source>
</reference>
<dbReference type="Proteomes" id="UP000030758">
    <property type="component" value="Unassembled WGS sequence"/>
</dbReference>
<evidence type="ECO:0000313" key="3">
    <source>
        <dbReference type="Proteomes" id="UP000030764"/>
    </source>
</evidence>
<dbReference type="EMBL" id="KL363209">
    <property type="protein sequence ID" value="KFD54275.1"/>
    <property type="molecule type" value="Genomic_DNA"/>
</dbReference>